<accession>A0A9Q0QKD2</accession>
<sequence>MQSIWKTCIHLESWLTASSSSISTRQMEQKSSFFCTFSKPAGHRKRLLPGPPPAAAVPSFYRLKPATSTTTDEQYYDTKKSLFDLTEWDKNAGSLYISLMEDRDPFSIYRENNRLHSFIELARERESAATYVLKTAELKGRRRPQILA</sequence>
<gene>
    <name evidence="1" type="ORF">OIU85_028567</name>
</gene>
<reference evidence="1" key="1">
    <citation type="submission" date="2022-11" db="EMBL/GenBank/DDBJ databases">
        <authorList>
            <person name="Hyden B.L."/>
            <person name="Feng K."/>
            <person name="Yates T."/>
            <person name="Jawdy S."/>
            <person name="Smart L.B."/>
            <person name="Muchero W."/>
        </authorList>
    </citation>
    <scope>NUCLEOTIDE SEQUENCE</scope>
    <source>
        <tissue evidence="1">Shoot tip</tissue>
    </source>
</reference>
<reference evidence="1" key="2">
    <citation type="journal article" date="2023" name="Int. J. Mol. Sci.">
        <title>De Novo Assembly and Annotation of 11 Diverse Shrub Willow (Salix) Genomes Reveals Novel Gene Organization in Sex-Linked Regions.</title>
        <authorList>
            <person name="Hyden B."/>
            <person name="Feng K."/>
            <person name="Yates T.B."/>
            <person name="Jawdy S."/>
            <person name="Cereghino C."/>
            <person name="Smart L.B."/>
            <person name="Muchero W."/>
        </authorList>
    </citation>
    <scope>NUCLEOTIDE SEQUENCE [LARGE SCALE GENOMIC DNA]</scope>
    <source>
        <tissue evidence="1">Shoot tip</tissue>
    </source>
</reference>
<evidence type="ECO:0000313" key="1">
    <source>
        <dbReference type="EMBL" id="KAJ6708312.1"/>
    </source>
</evidence>
<dbReference type="AlphaFoldDB" id="A0A9Q0QKD2"/>
<evidence type="ECO:0000313" key="2">
    <source>
        <dbReference type="Proteomes" id="UP001151529"/>
    </source>
</evidence>
<dbReference type="Proteomes" id="UP001151529">
    <property type="component" value="Chromosome 4"/>
</dbReference>
<name>A0A9Q0QKD2_SALVM</name>
<proteinExistence type="predicted"/>
<organism evidence="1 2">
    <name type="scientific">Salix viminalis</name>
    <name type="common">Common osier</name>
    <name type="synonym">Basket willow</name>
    <dbReference type="NCBI Taxonomy" id="40686"/>
    <lineage>
        <taxon>Eukaryota</taxon>
        <taxon>Viridiplantae</taxon>
        <taxon>Streptophyta</taxon>
        <taxon>Embryophyta</taxon>
        <taxon>Tracheophyta</taxon>
        <taxon>Spermatophyta</taxon>
        <taxon>Magnoliopsida</taxon>
        <taxon>eudicotyledons</taxon>
        <taxon>Gunneridae</taxon>
        <taxon>Pentapetalae</taxon>
        <taxon>rosids</taxon>
        <taxon>fabids</taxon>
        <taxon>Malpighiales</taxon>
        <taxon>Salicaceae</taxon>
        <taxon>Saliceae</taxon>
        <taxon>Salix</taxon>
    </lineage>
</organism>
<comment type="caution">
    <text evidence="1">The sequence shown here is derived from an EMBL/GenBank/DDBJ whole genome shotgun (WGS) entry which is preliminary data.</text>
</comment>
<protein>
    <submittedName>
        <fullName evidence="1">Uncharacterized protein</fullName>
    </submittedName>
</protein>
<dbReference type="EMBL" id="JAPFFL010000008">
    <property type="protein sequence ID" value="KAJ6708312.1"/>
    <property type="molecule type" value="Genomic_DNA"/>
</dbReference>
<keyword evidence="2" id="KW-1185">Reference proteome</keyword>